<keyword evidence="3 11" id="KW-0349">Heme</keyword>
<keyword evidence="5 11" id="KW-0479">Metal-binding</keyword>
<sequence length="158" mass="17066">MHPIRKKRLTIVLVLLAGVSVAVALTTYALRQNINLFYDPSQIAEGEAPVDVRIRAGGMVEEGSVLRDPESLKVEFKVTDFTSSVLVEYTGILPDLFAEGQGVVAMGRLDENGRFVADQVLAKHDENYMPPEVNEALEKAAGKRAAMSGAESDAAASY</sequence>
<evidence type="ECO:0000256" key="7">
    <source>
        <dbReference type="ARBA" id="ARBA00022968"/>
    </source>
</evidence>
<keyword evidence="9 11" id="KW-0408">Iron</keyword>
<dbReference type="Proteomes" id="UP001227964">
    <property type="component" value="Unassembled WGS sequence"/>
</dbReference>
<keyword evidence="2 11" id="KW-1003">Cell membrane</keyword>
<dbReference type="HAMAP" id="MF_01959">
    <property type="entry name" value="CcmE"/>
    <property type="match status" value="1"/>
</dbReference>
<dbReference type="NCBIfam" id="NF009638">
    <property type="entry name" value="PRK13165.1"/>
    <property type="match status" value="1"/>
</dbReference>
<reference evidence="12 13" key="1">
    <citation type="submission" date="2023-06" db="EMBL/GenBank/DDBJ databases">
        <title>Marinobacter azerbaijanicus a moderately halophilic, isolated from Urmia Lake in Azerbaijan region of Iran.</title>
        <authorList>
            <person name="Sanchez-Porro C."/>
            <person name="Aghdam E.M."/>
            <person name="Saheb S.M."/>
            <person name="Tarhriz V."/>
            <person name="Kazemi E."/>
            <person name="Ammozegar M.A."/>
            <person name="Ventosa A."/>
            <person name="Hejazi M.S."/>
        </authorList>
    </citation>
    <scope>NUCLEOTIDE SEQUENCE [LARGE SCALE GENOMIC DNA]</scope>
    <source>
        <strain evidence="12 13">TBZ242</strain>
    </source>
</reference>
<evidence type="ECO:0000256" key="9">
    <source>
        <dbReference type="ARBA" id="ARBA00023004"/>
    </source>
</evidence>
<keyword evidence="4 11" id="KW-0812">Transmembrane</keyword>
<dbReference type="NCBIfam" id="NF009731">
    <property type="entry name" value="PRK13254.1-5"/>
    <property type="match status" value="1"/>
</dbReference>
<feature type="topological domain" description="Extracellular" evidence="11">
    <location>
        <begin position="30"/>
        <end position="158"/>
    </location>
</feature>
<dbReference type="PANTHER" id="PTHR34128:SF2">
    <property type="entry name" value="CYTOCHROME C-TYPE BIOGENESIS PROTEIN CCME HOMOLOG, MITOCHONDRIAL"/>
    <property type="match status" value="1"/>
</dbReference>
<comment type="similarity">
    <text evidence="11">Belongs to the CcmE/CycJ family.</text>
</comment>
<evidence type="ECO:0000313" key="13">
    <source>
        <dbReference type="Proteomes" id="UP001227964"/>
    </source>
</evidence>
<keyword evidence="7 11" id="KW-0735">Signal-anchor</keyword>
<feature type="binding site" description="axial binding residue" evidence="11">
    <location>
        <position position="128"/>
    </location>
    <ligand>
        <name>heme</name>
        <dbReference type="ChEBI" id="CHEBI:30413"/>
    </ligand>
    <ligandPart>
        <name>Fe</name>
        <dbReference type="ChEBI" id="CHEBI:18248"/>
    </ligandPart>
</feature>
<evidence type="ECO:0000256" key="5">
    <source>
        <dbReference type="ARBA" id="ARBA00022723"/>
    </source>
</evidence>
<dbReference type="EMBL" id="JASSVS010000001">
    <property type="protein sequence ID" value="MDL0430039.1"/>
    <property type="molecule type" value="Genomic_DNA"/>
</dbReference>
<evidence type="ECO:0000256" key="1">
    <source>
        <dbReference type="ARBA" id="ARBA00004370"/>
    </source>
</evidence>
<evidence type="ECO:0000256" key="10">
    <source>
        <dbReference type="ARBA" id="ARBA00023136"/>
    </source>
</evidence>
<keyword evidence="10 11" id="KW-0472">Membrane</keyword>
<dbReference type="InterPro" id="IPR012340">
    <property type="entry name" value="NA-bd_OB-fold"/>
</dbReference>
<dbReference type="NCBIfam" id="NF009729">
    <property type="entry name" value="PRK13254.1-3"/>
    <property type="match status" value="1"/>
</dbReference>
<name>A0ABT7I7C7_9GAMM</name>
<dbReference type="InterPro" id="IPR004329">
    <property type="entry name" value="CcmE"/>
</dbReference>
<dbReference type="InterPro" id="IPR036127">
    <property type="entry name" value="CcmE-like_sf"/>
</dbReference>
<evidence type="ECO:0000256" key="6">
    <source>
        <dbReference type="ARBA" id="ARBA00022748"/>
    </source>
</evidence>
<comment type="subcellular location">
    <subcellularLocation>
        <location evidence="11">Cell membrane</location>
        <topology evidence="11">Single-pass type II membrane protein</topology>
    </subcellularLocation>
    <subcellularLocation>
        <location evidence="1">Membrane</location>
    </subcellularLocation>
</comment>
<comment type="caution">
    <text evidence="12">The sequence shown here is derived from an EMBL/GenBank/DDBJ whole genome shotgun (WGS) entry which is preliminary data.</text>
</comment>
<evidence type="ECO:0000256" key="11">
    <source>
        <dbReference type="HAMAP-Rule" id="MF_01959"/>
    </source>
</evidence>
<accession>A0ABT7I7C7</accession>
<keyword evidence="8 11" id="KW-1133">Transmembrane helix</keyword>
<evidence type="ECO:0000256" key="8">
    <source>
        <dbReference type="ARBA" id="ARBA00022989"/>
    </source>
</evidence>
<dbReference type="NCBIfam" id="NF009727">
    <property type="entry name" value="PRK13254.1-1"/>
    <property type="match status" value="1"/>
</dbReference>
<proteinExistence type="inferred from homology"/>
<dbReference type="PANTHER" id="PTHR34128">
    <property type="entry name" value="CYTOCHROME C-TYPE BIOGENESIS PROTEIN CCME HOMOLOG, MITOCHONDRIAL"/>
    <property type="match status" value="1"/>
</dbReference>
<evidence type="ECO:0000313" key="12">
    <source>
        <dbReference type="EMBL" id="MDL0430039.1"/>
    </source>
</evidence>
<evidence type="ECO:0000256" key="4">
    <source>
        <dbReference type="ARBA" id="ARBA00022692"/>
    </source>
</evidence>
<feature type="topological domain" description="Cytoplasmic" evidence="11">
    <location>
        <begin position="1"/>
        <end position="8"/>
    </location>
</feature>
<comment type="function">
    <text evidence="11">Heme chaperone required for the biogenesis of c-type cytochromes. Transiently binds heme delivered by CcmC and transfers the heme to apo-cytochromes in a process facilitated by CcmF and CcmH.</text>
</comment>
<protein>
    <recommendedName>
        <fullName evidence="11">Cytochrome c-type biogenesis protein CcmE</fullName>
    </recommendedName>
    <alternativeName>
        <fullName evidence="11">Cytochrome c maturation protein E</fullName>
    </alternativeName>
    <alternativeName>
        <fullName evidence="11">Heme chaperone CcmE</fullName>
    </alternativeName>
</protein>
<gene>
    <name evidence="11 12" type="primary">ccmE</name>
    <name evidence="11" type="synonym">cycJ</name>
    <name evidence="12" type="ORF">QPM17_02805</name>
</gene>
<dbReference type="SUPFAM" id="SSF82093">
    <property type="entry name" value="Heme chaperone CcmE"/>
    <property type="match status" value="1"/>
</dbReference>
<evidence type="ECO:0000256" key="2">
    <source>
        <dbReference type="ARBA" id="ARBA00022475"/>
    </source>
</evidence>
<feature type="binding site" description="covalent" evidence="11">
    <location>
        <position position="124"/>
    </location>
    <ligand>
        <name>heme</name>
        <dbReference type="ChEBI" id="CHEBI:30413"/>
    </ligand>
</feature>
<keyword evidence="6 11" id="KW-0201">Cytochrome c-type biogenesis</keyword>
<dbReference type="Gene3D" id="2.40.50.140">
    <property type="entry name" value="Nucleic acid-binding proteins"/>
    <property type="match status" value="1"/>
</dbReference>
<dbReference type="RefSeq" id="WP_285388553.1">
    <property type="nucleotide sequence ID" value="NZ_JASSVS010000001.1"/>
</dbReference>
<dbReference type="Pfam" id="PF03100">
    <property type="entry name" value="CcmE"/>
    <property type="match status" value="1"/>
</dbReference>
<keyword evidence="13" id="KW-1185">Reference proteome</keyword>
<evidence type="ECO:0000256" key="3">
    <source>
        <dbReference type="ARBA" id="ARBA00022617"/>
    </source>
</evidence>
<organism evidence="12 13">
    <name type="scientific">Marinobacter azerbaijanicus</name>
    <dbReference type="NCBI Taxonomy" id="3050455"/>
    <lineage>
        <taxon>Bacteria</taxon>
        <taxon>Pseudomonadati</taxon>
        <taxon>Pseudomonadota</taxon>
        <taxon>Gammaproteobacteria</taxon>
        <taxon>Pseudomonadales</taxon>
        <taxon>Marinobacteraceae</taxon>
        <taxon>Marinobacter</taxon>
    </lineage>
</organism>